<dbReference type="PROSITE" id="PS00060">
    <property type="entry name" value="ADH_IRON_2"/>
    <property type="match status" value="1"/>
</dbReference>
<feature type="domain" description="Fe-containing alcohol dehydrogenase-like C-terminal" evidence="11">
    <location>
        <begin position="647"/>
        <end position="858"/>
    </location>
</feature>
<dbReference type="SUPFAM" id="SSF56796">
    <property type="entry name" value="Dehydroquinate synthase-like"/>
    <property type="match status" value="1"/>
</dbReference>
<dbReference type="Gene3D" id="3.40.309.10">
    <property type="entry name" value="Aldehyde Dehydrogenase, Chain A, domain 2"/>
    <property type="match status" value="1"/>
</dbReference>
<evidence type="ECO:0000256" key="5">
    <source>
        <dbReference type="ARBA" id="ARBA00023268"/>
    </source>
</evidence>
<keyword evidence="2 8" id="KW-0560">Oxidoreductase</keyword>
<dbReference type="Gene3D" id="3.40.50.1970">
    <property type="match status" value="1"/>
</dbReference>
<dbReference type="GO" id="GO:0004022">
    <property type="term" value="F:alcohol dehydrogenase (NAD+) activity"/>
    <property type="evidence" value="ECO:0007669"/>
    <property type="project" value="UniProtKB-UniRule"/>
</dbReference>
<dbReference type="FunFam" id="3.40.50.1970:FF:000003">
    <property type="entry name" value="Alcohol dehydrogenase, iron-containing"/>
    <property type="match status" value="1"/>
</dbReference>
<accession>A0A2K8KFV8</accession>
<feature type="domain" description="Alcohol dehydrogenase iron-type/glycerol dehydrogenase GldA" evidence="10">
    <location>
        <begin position="452"/>
        <end position="632"/>
    </location>
</feature>
<dbReference type="InterPro" id="IPR016161">
    <property type="entry name" value="Ald_DH/histidinol_DH"/>
</dbReference>
<keyword evidence="4" id="KW-0520">NAD</keyword>
<dbReference type="GO" id="GO:0015976">
    <property type="term" value="P:carbon utilization"/>
    <property type="evidence" value="ECO:0007669"/>
    <property type="project" value="InterPro"/>
</dbReference>
<protein>
    <recommendedName>
        <fullName evidence="8">Aldehyde-alcohol dehydrogenase</fullName>
    </recommendedName>
</protein>
<dbReference type="Gene3D" id="3.40.605.10">
    <property type="entry name" value="Aldehyde Dehydrogenase, Chain A, domain 1"/>
    <property type="match status" value="1"/>
</dbReference>
<organism evidence="12 13">
    <name type="scientific">Spiroplasma clarkii</name>
    <dbReference type="NCBI Taxonomy" id="2139"/>
    <lineage>
        <taxon>Bacteria</taxon>
        <taxon>Bacillati</taxon>
        <taxon>Mycoplasmatota</taxon>
        <taxon>Mollicutes</taxon>
        <taxon>Entomoplasmatales</taxon>
        <taxon>Spiroplasmataceae</taxon>
        <taxon>Spiroplasma</taxon>
    </lineage>
</organism>
<dbReference type="InterPro" id="IPR016163">
    <property type="entry name" value="Ald_DH_C"/>
</dbReference>
<keyword evidence="3" id="KW-0408">Iron</keyword>
<dbReference type="CDD" id="cd07122">
    <property type="entry name" value="ALDH_F20_ACDH"/>
    <property type="match status" value="1"/>
</dbReference>
<evidence type="ECO:0000256" key="1">
    <source>
        <dbReference type="ARBA" id="ARBA00001954"/>
    </source>
</evidence>
<keyword evidence="13" id="KW-1185">Reference proteome</keyword>
<reference evidence="12 13" key="1">
    <citation type="submission" date="2017-11" db="EMBL/GenBank/DDBJ databases">
        <title>Complete genome sequence of Spiroplasma clarkii CN-5 (DSM 19994).</title>
        <authorList>
            <person name="Tsai Y.-M."/>
            <person name="Chang A."/>
            <person name="Lo W.-S."/>
            <person name="Kuo C.-H."/>
        </authorList>
    </citation>
    <scope>NUCLEOTIDE SEQUENCE [LARGE SCALE GENOMIC DNA]</scope>
    <source>
        <strain evidence="12 13">CN-5</strain>
    </source>
</reference>
<dbReference type="RefSeq" id="WP_100254129.1">
    <property type="nucleotide sequence ID" value="NZ_CP024870.1"/>
</dbReference>
<dbReference type="AlphaFoldDB" id="A0A2K8KFV8"/>
<dbReference type="EMBL" id="CP024870">
    <property type="protein sequence ID" value="ATX70565.1"/>
    <property type="molecule type" value="Genomic_DNA"/>
</dbReference>
<evidence type="ECO:0000313" key="12">
    <source>
        <dbReference type="EMBL" id="ATX70565.1"/>
    </source>
</evidence>
<gene>
    <name evidence="12" type="primary">adhE</name>
    <name evidence="12" type="ORF">SCLAR_v1c02350</name>
</gene>
<dbReference type="CDD" id="cd08178">
    <property type="entry name" value="AAD_C"/>
    <property type="match status" value="1"/>
</dbReference>
<evidence type="ECO:0000256" key="7">
    <source>
        <dbReference type="ARBA" id="ARBA00035645"/>
    </source>
</evidence>
<evidence type="ECO:0000256" key="3">
    <source>
        <dbReference type="ARBA" id="ARBA00023004"/>
    </source>
</evidence>
<evidence type="ECO:0000256" key="4">
    <source>
        <dbReference type="ARBA" id="ARBA00023027"/>
    </source>
</evidence>
<dbReference type="InterPro" id="IPR018211">
    <property type="entry name" value="ADH_Fe_CS"/>
</dbReference>
<dbReference type="InterPro" id="IPR016162">
    <property type="entry name" value="Ald_DH_N"/>
</dbReference>
<dbReference type="PANTHER" id="PTHR11496:SF83">
    <property type="entry name" value="HYDROXYACID-OXOACID TRANSHYDROGENASE, MITOCHONDRIAL"/>
    <property type="match status" value="1"/>
</dbReference>
<dbReference type="NCBIfam" id="NF010378">
    <property type="entry name" value="PRK13805.1"/>
    <property type="match status" value="1"/>
</dbReference>
<dbReference type="Pfam" id="PF00171">
    <property type="entry name" value="Aldedh"/>
    <property type="match status" value="1"/>
</dbReference>
<evidence type="ECO:0000256" key="8">
    <source>
        <dbReference type="PIRNR" id="PIRNR000111"/>
    </source>
</evidence>
<dbReference type="SUPFAM" id="SSF53720">
    <property type="entry name" value="ALDH-like"/>
    <property type="match status" value="1"/>
</dbReference>
<dbReference type="PIRSF" id="PIRSF000111">
    <property type="entry name" value="ALDH_ADH"/>
    <property type="match status" value="1"/>
</dbReference>
<evidence type="ECO:0000259" key="11">
    <source>
        <dbReference type="Pfam" id="PF25137"/>
    </source>
</evidence>
<dbReference type="PANTHER" id="PTHR11496">
    <property type="entry name" value="ALCOHOL DEHYDROGENASE"/>
    <property type="match status" value="1"/>
</dbReference>
<dbReference type="Proteomes" id="UP000231179">
    <property type="component" value="Chromosome"/>
</dbReference>
<dbReference type="InterPro" id="IPR034789">
    <property type="entry name" value="AAD_C"/>
</dbReference>
<evidence type="ECO:0000313" key="13">
    <source>
        <dbReference type="Proteomes" id="UP000231179"/>
    </source>
</evidence>
<dbReference type="GO" id="GO:0006066">
    <property type="term" value="P:alcohol metabolic process"/>
    <property type="evidence" value="ECO:0007669"/>
    <property type="project" value="InterPro"/>
</dbReference>
<dbReference type="FunFam" id="1.20.1090.10:FF:000001">
    <property type="entry name" value="Aldehyde-alcohol dehydrogenase"/>
    <property type="match status" value="1"/>
</dbReference>
<dbReference type="Pfam" id="PF25137">
    <property type="entry name" value="ADH_Fe_C"/>
    <property type="match status" value="1"/>
</dbReference>
<keyword evidence="5" id="KW-0511">Multifunctional enzyme</keyword>
<proteinExistence type="inferred from homology"/>
<evidence type="ECO:0000256" key="6">
    <source>
        <dbReference type="ARBA" id="ARBA00035641"/>
    </source>
</evidence>
<dbReference type="InterPro" id="IPR015590">
    <property type="entry name" value="Aldehyde_DH_dom"/>
</dbReference>
<dbReference type="GO" id="GO:0008774">
    <property type="term" value="F:acetaldehyde dehydrogenase (acetylating) activity"/>
    <property type="evidence" value="ECO:0007669"/>
    <property type="project" value="UniProtKB-UniRule"/>
</dbReference>
<evidence type="ECO:0000259" key="9">
    <source>
        <dbReference type="Pfam" id="PF00171"/>
    </source>
</evidence>
<feature type="domain" description="Aldehyde dehydrogenase" evidence="9">
    <location>
        <begin position="2"/>
        <end position="262"/>
    </location>
</feature>
<comment type="similarity">
    <text evidence="6 8">In the N-terminal section; belongs to the aldehyde dehydrogenase family.</text>
</comment>
<dbReference type="InterPro" id="IPR001670">
    <property type="entry name" value="ADH_Fe/GldA"/>
</dbReference>
<evidence type="ECO:0000256" key="2">
    <source>
        <dbReference type="ARBA" id="ARBA00023002"/>
    </source>
</evidence>
<dbReference type="Pfam" id="PF00465">
    <property type="entry name" value="Fe-ADH"/>
    <property type="match status" value="1"/>
</dbReference>
<dbReference type="Gene3D" id="1.20.1090.10">
    <property type="entry name" value="Dehydroquinate synthase-like - alpha domain"/>
    <property type="match status" value="1"/>
</dbReference>
<sequence length="868" mass="94930">MEELKKLFDQAKEAYEKFSTFSQEKVDEIFRNAALVASENRIPLAKMAHEETSMGIVEDKIMKNHFASEMIYNKYKDLQTVGTFYSNKALGIQKVYEPIGVVGAVIPTTNPTSTAIFKCLMALKTRNAIIISPHPGAKKSTIAAAKIVLDAAVAAGAPKGIIAWVDNPSLEGTEYVMKNANIILATGGPGMVKAAYSSGNPAIGVGAGNAPAIIDDSANLDVATSSIIQSNTFDNGVVCATENSIVVLESVYDQVVKLFESKNTYVVRKEEEKNKFRKAMFKEGKYGLLNAEIVGRTALVVAKTVGISVPDTTRFILVEASSTSYDEPLAHEKLSTYAAIYKTKNYDDAIKISKEILTMGPGHTASLWVDVAKNESKVEKFKGLNPGRLLINSPSSLGGVGDLYNFGLDPSLTLGCGTHGGNSFSQNVGPLNLLNVKTVAERRENMQWLRLPERIYHKYGALEFAFDDLKEWGIKKAFIVTDKVINQLYGKRITQQLDKLKIQYSIFDDVEPNPMLSTTSKGAEIMAKFGPDLIIGFGGGSSMDAAKLMWLMYENDGKAIDFKDLAVTFADIRKRIVKYPRTGRKAKMLCIPTTSGTGSEVTPFSVITDDKTHKKYPLADYSLTPQMAIIDPELTMTVPKMATNAPALDALTHCLEAYVSVMSTEYTDGYAVQGAKNIIKFLPKAYHNGSEDQEARAKVMDGAAFAGIAFANAFLGIVHSMSHKVGGYHDVIHGAANAILLPYVIRYNAACVLEGGKQAYFSQYATQNSLEKYAQMAKELGLKGKTNAALVDELIVTVQKLTKEVELKASFKDYGVNEKAFLDSLDKMAEDAFDDQCTGANPRYPLIEDLKQIYLDAYYGKPIPKFEK</sequence>
<dbReference type="InterPro" id="IPR039697">
    <property type="entry name" value="Alcohol_dehydrogenase_Fe"/>
</dbReference>
<comment type="similarity">
    <text evidence="7 8">In the C-terminal section; belongs to the iron-containing alcohol dehydrogenase family.</text>
</comment>
<dbReference type="InterPro" id="IPR012079">
    <property type="entry name" value="Bifunc_Ald-ADH"/>
</dbReference>
<dbReference type="GO" id="GO:0046872">
    <property type="term" value="F:metal ion binding"/>
    <property type="evidence" value="ECO:0007669"/>
    <property type="project" value="InterPro"/>
</dbReference>
<evidence type="ECO:0000259" key="10">
    <source>
        <dbReference type="Pfam" id="PF00465"/>
    </source>
</evidence>
<comment type="cofactor">
    <cofactor evidence="1">
        <name>Fe(2+)</name>
        <dbReference type="ChEBI" id="CHEBI:29033"/>
    </cofactor>
</comment>
<dbReference type="InterPro" id="IPR056798">
    <property type="entry name" value="ADH_Fe_C"/>
</dbReference>
<name>A0A2K8KFV8_9MOLU</name>